<organism evidence="7 8">
    <name type="scientific">Cavenderia fasciculata</name>
    <name type="common">Slime mold</name>
    <name type="synonym">Dictyostelium fasciculatum</name>
    <dbReference type="NCBI Taxonomy" id="261658"/>
    <lineage>
        <taxon>Eukaryota</taxon>
        <taxon>Amoebozoa</taxon>
        <taxon>Evosea</taxon>
        <taxon>Eumycetozoa</taxon>
        <taxon>Dictyostelia</taxon>
        <taxon>Acytosteliales</taxon>
        <taxon>Cavenderiaceae</taxon>
        <taxon>Cavenderia</taxon>
    </lineage>
</organism>
<feature type="domain" description="Zinc finger PHD-type" evidence="6">
    <location>
        <begin position="414"/>
        <end position="455"/>
    </location>
</feature>
<proteinExistence type="predicted"/>
<dbReference type="InterPro" id="IPR011011">
    <property type="entry name" value="Znf_FYVE_PHD"/>
</dbReference>
<feature type="compositionally biased region" description="Basic residues" evidence="5">
    <location>
        <begin position="334"/>
        <end position="347"/>
    </location>
</feature>
<dbReference type="PANTHER" id="PTHR46462">
    <property type="entry name" value="UPSET, ISOFORM A"/>
    <property type="match status" value="1"/>
</dbReference>
<dbReference type="SUPFAM" id="SSF57903">
    <property type="entry name" value="FYVE/PHD zinc finger"/>
    <property type="match status" value="2"/>
</dbReference>
<sequence>MSNEESKRVGRKGIARKALPKQMLLTEKSPTISSTDVAADPFGAYLFTSAPPPPTPGGTATAPKAATPSITSSSSSSTTTTSSPQPSSSSSATVAVQNDSNHTESNSSSSSNTTSTSNSRTATVSNNNNNNNIISTTTTTKSSAISNTLSPRGAPINTIPQSPSSSSISSASSSSMLSSRSSPLASPPMLLSSPNAAGGAGSHHHTSHPPPHHSQLPKLLLDSEILSKPSNSTTSTSLSSTTSTIPITPKEEPTTTTTTTTSNSSTTTTTTTTKTEKSHHHHHHHRKGDDRKGGSDDHHNNNSSSSSSSNSHRSKGGDDHHHHKEEPTPTPTPGKRKTGKNSRKHAAKTTTVEVEEEEDTSTIRCICTNNIDQGLMIQCEKCDVWQHAICFGIQKENSVPKHYYCELCVPRLINCSCGKKDSVGKIAECVMCKTWQHHTCFNSKLSEPHICTSCEKLDKLENNLDLELASNSSNKDSPKTTTSSPTLLSPVASAVVHQQHHHHQDSKKHDKKEKKQTKATAAAAASAIATPTPKKEEKEEQDQPMAEDDEKEEESPSLTNASTATPTTKPKKRKSTSYGSRRKKPAKKTTTTTKDKEEKSTTAVGDEDANESDHSGNNTPMLVDSDTNSPIPKLLDIEAIKETFVFIEDVRPIQAIKDTLGRIEYPKESVEFLNSFELFSYIESLVIREMISDDYCKRKLRIEKKQYQQPHQEQCIHKLNIDDNLLFQKYSWVYVDTLDESQRNNIKKAMSSLLDLSEDTITGYMIEYAHEIIKQTNQNEKDQQQEPLFNHYNWKQITDNQIIGNNIANRIGKLKEKEQLQYCNGNFSLLQNKYKDFKQQHHQKQESPNTSSSTTTSTTTTTTSTTTTTTSTTTAAVAGSPSSLIYLTPSLKTIQSDRVRSPTKEIVIPKLLTATEVDRGVLLEEFVGLISCPQTEKADIRSSWSDGSSFLFSPVDPYVLYLGGNGLTTTEWQTGWRGCDSLVCIDTRQQGSSSRFVHRSCTPNSRIVCLFGDYNKVDGDINNSNNNNNNNKQEVKLHAMIQTRVCLPKDTEVTIAYDYPYRALKTPVQCPCGTSTCSVQIWFNERASLAIKMLEYLGVPVDSATAKRERERKEQKEREWMNQSCGSIMSGINKRRSQQSQQLIKKTKNRR</sequence>
<feature type="compositionally biased region" description="Low complexity" evidence="5">
    <location>
        <begin position="850"/>
        <end position="874"/>
    </location>
</feature>
<keyword evidence="1" id="KW-0479">Metal-binding</keyword>
<feature type="region of interest" description="Disordered" evidence="5">
    <location>
        <begin position="1"/>
        <end position="355"/>
    </location>
</feature>
<dbReference type="RefSeq" id="XP_004361179.1">
    <property type="nucleotide sequence ID" value="XM_004361122.1"/>
</dbReference>
<keyword evidence="8" id="KW-1185">Reference proteome</keyword>
<feature type="compositionally biased region" description="Low complexity" evidence="5">
    <location>
        <begin position="213"/>
        <end position="273"/>
    </location>
</feature>
<gene>
    <name evidence="7" type="ORF">DFA_05460</name>
</gene>
<dbReference type="SUPFAM" id="SSF82199">
    <property type="entry name" value="SET domain"/>
    <property type="match status" value="1"/>
</dbReference>
<feature type="domain" description="Zinc finger PHD-type" evidence="6">
    <location>
        <begin position="364"/>
        <end position="409"/>
    </location>
</feature>
<dbReference type="GO" id="GO:0006325">
    <property type="term" value="P:chromatin organization"/>
    <property type="evidence" value="ECO:0007669"/>
    <property type="project" value="UniProtKB-KW"/>
</dbReference>
<protein>
    <submittedName>
        <fullName evidence="7">PHD zinc finger-containing protein</fullName>
    </submittedName>
</protein>
<dbReference type="GO" id="GO:0008270">
    <property type="term" value="F:zinc ion binding"/>
    <property type="evidence" value="ECO:0007669"/>
    <property type="project" value="UniProtKB-KW"/>
</dbReference>
<dbReference type="OMA" id="STIRCIC"/>
<feature type="compositionally biased region" description="Basic and acidic residues" evidence="5">
    <location>
        <begin position="1105"/>
        <end position="1120"/>
    </location>
</feature>
<dbReference type="Gene3D" id="2.170.270.10">
    <property type="entry name" value="SET domain"/>
    <property type="match status" value="1"/>
</dbReference>
<keyword evidence="3" id="KW-0862">Zinc</keyword>
<keyword evidence="4" id="KW-0156">Chromatin regulator</keyword>
<keyword evidence="2" id="KW-0863">Zinc-finger</keyword>
<feature type="compositionally biased region" description="Acidic residues" evidence="5">
    <location>
        <begin position="539"/>
        <end position="555"/>
    </location>
</feature>
<evidence type="ECO:0000256" key="2">
    <source>
        <dbReference type="ARBA" id="ARBA00022771"/>
    </source>
</evidence>
<dbReference type="KEGG" id="dfa:DFA_05460"/>
<evidence type="ECO:0000259" key="6">
    <source>
        <dbReference type="SMART" id="SM00249"/>
    </source>
</evidence>
<name>F4PLA6_CACFS</name>
<dbReference type="InterPro" id="IPR001965">
    <property type="entry name" value="Znf_PHD"/>
</dbReference>
<feature type="compositionally biased region" description="Basic residues" evidence="5">
    <location>
        <begin position="9"/>
        <end position="19"/>
    </location>
</feature>
<reference evidence="8" key="1">
    <citation type="journal article" date="2011" name="Genome Res.">
        <title>Phylogeny-wide analysis of social amoeba genomes highlights ancient origins for complex intercellular communication.</title>
        <authorList>
            <person name="Heidel A.J."/>
            <person name="Lawal H.M."/>
            <person name="Felder M."/>
            <person name="Schilde C."/>
            <person name="Helps N.R."/>
            <person name="Tunggal B."/>
            <person name="Rivero F."/>
            <person name="John U."/>
            <person name="Schleicher M."/>
            <person name="Eichinger L."/>
            <person name="Platzer M."/>
            <person name="Noegel A.A."/>
            <person name="Schaap P."/>
            <person name="Gloeckner G."/>
        </authorList>
    </citation>
    <scope>NUCLEOTIDE SEQUENCE [LARGE SCALE GENOMIC DNA]</scope>
    <source>
        <strain evidence="8">SH3</strain>
    </source>
</reference>
<feature type="region of interest" description="Disordered" evidence="5">
    <location>
        <begin position="838"/>
        <end position="874"/>
    </location>
</feature>
<feature type="compositionally biased region" description="Basic and acidic residues" evidence="5">
    <location>
        <begin position="287"/>
        <end position="300"/>
    </location>
</feature>
<evidence type="ECO:0000256" key="1">
    <source>
        <dbReference type="ARBA" id="ARBA00022723"/>
    </source>
</evidence>
<feature type="compositionally biased region" description="Polar residues" evidence="5">
    <location>
        <begin position="615"/>
        <end position="629"/>
    </location>
</feature>
<feature type="compositionally biased region" description="Basic residues" evidence="5">
    <location>
        <begin position="202"/>
        <end position="211"/>
    </location>
</feature>
<dbReference type="STRING" id="1054147.F4PLA6"/>
<evidence type="ECO:0000256" key="4">
    <source>
        <dbReference type="ARBA" id="ARBA00022853"/>
    </source>
</evidence>
<evidence type="ECO:0000256" key="3">
    <source>
        <dbReference type="ARBA" id="ARBA00022833"/>
    </source>
</evidence>
<dbReference type="PANTHER" id="PTHR46462:SF3">
    <property type="entry name" value="UPSET, ISOFORM A"/>
    <property type="match status" value="1"/>
</dbReference>
<dbReference type="InterPro" id="IPR013083">
    <property type="entry name" value="Znf_RING/FYVE/PHD"/>
</dbReference>
<evidence type="ECO:0000313" key="7">
    <source>
        <dbReference type="EMBL" id="EGG23328.1"/>
    </source>
</evidence>
<feature type="compositionally biased region" description="Basic residues" evidence="5">
    <location>
        <begin position="498"/>
        <end position="517"/>
    </location>
</feature>
<feature type="region of interest" description="Disordered" evidence="5">
    <location>
        <begin position="1105"/>
        <end position="1151"/>
    </location>
</feature>
<dbReference type="Proteomes" id="UP000007797">
    <property type="component" value="Unassembled WGS sequence"/>
</dbReference>
<dbReference type="EMBL" id="GL883008">
    <property type="protein sequence ID" value="EGG23328.1"/>
    <property type="molecule type" value="Genomic_DNA"/>
</dbReference>
<evidence type="ECO:0000313" key="8">
    <source>
        <dbReference type="Proteomes" id="UP000007797"/>
    </source>
</evidence>
<dbReference type="Gene3D" id="3.30.40.10">
    <property type="entry name" value="Zinc/RING finger domain, C3HC4 (zinc finger)"/>
    <property type="match status" value="2"/>
</dbReference>
<feature type="compositionally biased region" description="Low complexity" evidence="5">
    <location>
        <begin position="103"/>
        <end position="148"/>
    </location>
</feature>
<dbReference type="GeneID" id="14875361"/>
<feature type="compositionally biased region" description="Low complexity" evidence="5">
    <location>
        <begin position="162"/>
        <end position="197"/>
    </location>
</feature>
<accession>F4PLA6</accession>
<feature type="compositionally biased region" description="Basic residues" evidence="5">
    <location>
        <begin position="277"/>
        <end position="286"/>
    </location>
</feature>
<feature type="compositionally biased region" description="Basic residues" evidence="5">
    <location>
        <begin position="569"/>
        <end position="587"/>
    </location>
</feature>
<dbReference type="AlphaFoldDB" id="F4PLA6"/>
<feature type="compositionally biased region" description="Low complexity" evidence="5">
    <location>
        <begin position="57"/>
        <end position="93"/>
    </location>
</feature>
<feature type="compositionally biased region" description="Low complexity" evidence="5">
    <location>
        <begin position="556"/>
        <end position="568"/>
    </location>
</feature>
<dbReference type="OrthoDB" id="21428at2759"/>
<dbReference type="InterPro" id="IPR019786">
    <property type="entry name" value="Zinc_finger_PHD-type_CS"/>
</dbReference>
<feature type="region of interest" description="Disordered" evidence="5">
    <location>
        <begin position="493"/>
        <end position="629"/>
    </location>
</feature>
<dbReference type="Pfam" id="PF20826">
    <property type="entry name" value="PHD_5"/>
    <property type="match status" value="1"/>
</dbReference>
<feature type="compositionally biased region" description="Low complexity" evidence="5">
    <location>
        <begin position="518"/>
        <end position="532"/>
    </location>
</feature>
<evidence type="ECO:0000256" key="5">
    <source>
        <dbReference type="SAM" id="MobiDB-lite"/>
    </source>
</evidence>
<feature type="compositionally biased region" description="Basic and acidic residues" evidence="5">
    <location>
        <begin position="315"/>
        <end position="327"/>
    </location>
</feature>
<dbReference type="PROSITE" id="PS01359">
    <property type="entry name" value="ZF_PHD_1"/>
    <property type="match status" value="1"/>
</dbReference>
<dbReference type="CDD" id="cd10529">
    <property type="entry name" value="SET_SETD5-like"/>
    <property type="match status" value="1"/>
</dbReference>
<dbReference type="InterPro" id="IPR046341">
    <property type="entry name" value="SET_dom_sf"/>
</dbReference>
<feature type="compositionally biased region" description="Low complexity" evidence="5">
    <location>
        <begin position="301"/>
        <end position="311"/>
    </location>
</feature>
<dbReference type="SMART" id="SM00249">
    <property type="entry name" value="PHD"/>
    <property type="match status" value="2"/>
</dbReference>